<feature type="chain" id="PRO_5018048384" evidence="1">
    <location>
        <begin position="27"/>
        <end position="299"/>
    </location>
</feature>
<feature type="signal peptide" evidence="1">
    <location>
        <begin position="1"/>
        <end position="26"/>
    </location>
</feature>
<evidence type="ECO:0000256" key="1">
    <source>
        <dbReference type="SAM" id="SignalP"/>
    </source>
</evidence>
<gene>
    <name evidence="3" type="ORF">EBB45_11720</name>
</gene>
<name>A0A3N9UD07_9BACI</name>
<dbReference type="RefSeq" id="WP_124764906.1">
    <property type="nucleotide sequence ID" value="NZ_JAFBDY010000012.1"/>
</dbReference>
<keyword evidence="1" id="KW-0732">Signal</keyword>
<sequence length="299" mass="33196">MKKAYSAILATTLICGSVFTATSAQASTVNTQSVQTEKETETNFLQLVGTVSKITKNENGTFLAEFSKGNETHSFTFDEKTIMLDNSGKEIELKEGMQFTAYVDSNKPMILIYPPQYAPEMVIVQTEETGTVKVDKFDKDFLNKKKDLIITVNDETIISNLSGKKLLASDLVNKEVVIFYDVVLESYPAQTSPSKIIVLESELSDLDQAIKIANEDYYVKNGVKMIPLRLVAQKLGFKVESTGKGAIISKGAVSFTVTRGSLDYGYNKSIRKFENAPALLEPNKTYVSEEFLPLLIDHY</sequence>
<accession>A0A3N9UD07</accession>
<dbReference type="EMBL" id="RRCT01000010">
    <property type="protein sequence ID" value="RQW74263.1"/>
    <property type="molecule type" value="Genomic_DNA"/>
</dbReference>
<dbReference type="Proteomes" id="UP000274033">
    <property type="component" value="Unassembled WGS sequence"/>
</dbReference>
<reference evidence="3 4" key="1">
    <citation type="journal article" date="2013" name="J. Microbiol.">
        <title>Lysinibacillus chungkukjangi sp. nov., isolated from Chungkukjang, Korean fermented soybean food.</title>
        <authorList>
            <person name="Kim S.J."/>
            <person name="Jang Y.H."/>
            <person name="Hamada M."/>
            <person name="Ahn J.H."/>
            <person name="Weon H.Y."/>
            <person name="Suzuki K."/>
            <person name="Whang K.S."/>
            <person name="Kwon S.W."/>
        </authorList>
    </citation>
    <scope>NUCLEOTIDE SEQUENCE [LARGE SCALE GENOMIC DNA]</scope>
    <source>
        <strain evidence="3 4">MCCC 1A12701</strain>
    </source>
</reference>
<evidence type="ECO:0000259" key="2">
    <source>
        <dbReference type="Pfam" id="PF07833"/>
    </source>
</evidence>
<dbReference type="OrthoDB" id="1684927at2"/>
<dbReference type="AlphaFoldDB" id="A0A3N9UD07"/>
<keyword evidence="4" id="KW-1185">Reference proteome</keyword>
<evidence type="ECO:0000313" key="4">
    <source>
        <dbReference type="Proteomes" id="UP000274033"/>
    </source>
</evidence>
<protein>
    <submittedName>
        <fullName evidence="3">Copper amine oxidase N-terminal domain-containing protein</fullName>
    </submittedName>
</protein>
<dbReference type="Pfam" id="PF07833">
    <property type="entry name" value="Cu_amine_oxidN1"/>
    <property type="match status" value="1"/>
</dbReference>
<dbReference type="InterPro" id="IPR012854">
    <property type="entry name" value="Cu_amine_oxidase-like_N"/>
</dbReference>
<proteinExistence type="predicted"/>
<evidence type="ECO:0000313" key="3">
    <source>
        <dbReference type="EMBL" id="RQW74263.1"/>
    </source>
</evidence>
<organism evidence="3 4">
    <name type="scientific">Lysinibacillus composti</name>
    <dbReference type="NCBI Taxonomy" id="720633"/>
    <lineage>
        <taxon>Bacteria</taxon>
        <taxon>Bacillati</taxon>
        <taxon>Bacillota</taxon>
        <taxon>Bacilli</taxon>
        <taxon>Bacillales</taxon>
        <taxon>Bacillaceae</taxon>
        <taxon>Lysinibacillus</taxon>
    </lineage>
</organism>
<comment type="caution">
    <text evidence="3">The sequence shown here is derived from an EMBL/GenBank/DDBJ whole genome shotgun (WGS) entry which is preliminary data.</text>
</comment>
<feature type="domain" description="Copper amine oxidase-like N-terminal" evidence="2">
    <location>
        <begin position="217"/>
        <end position="292"/>
    </location>
</feature>